<reference evidence="1 2" key="1">
    <citation type="submission" date="2020-01" db="EMBL/GenBank/DDBJ databases">
        <authorList>
            <person name="Liu G."/>
            <person name="Liu B."/>
        </authorList>
    </citation>
    <scope>NUCLEOTIDE SEQUENCE [LARGE SCALE GENOMIC DNA]</scope>
    <source>
        <strain evidence="1 2">FJAT-51161</strain>
    </source>
</reference>
<keyword evidence="2" id="KW-1185">Reference proteome</keyword>
<organism evidence="1 2">
    <name type="scientific">Lysinibacillus agricola</name>
    <dbReference type="NCBI Taxonomy" id="2590012"/>
    <lineage>
        <taxon>Bacteria</taxon>
        <taxon>Bacillati</taxon>
        <taxon>Bacillota</taxon>
        <taxon>Bacilli</taxon>
        <taxon>Bacillales</taxon>
        <taxon>Bacillaceae</taxon>
        <taxon>Lysinibacillus</taxon>
    </lineage>
</organism>
<sequence length="112" mass="12497">MMPRSIAGALGITELSQKTSIAWYPDKGAGTADLHKKLHRELIEEGIPYHGSKYTGTADEFFDKAAKAYKDIDVKGYLKIPYTDDRLFENLTPAEALDKIKELHSNGKIPCK</sequence>
<dbReference type="Proteomes" id="UP000596049">
    <property type="component" value="Chromosome"/>
</dbReference>
<accession>A0ABX7AQJ2</accession>
<protein>
    <submittedName>
        <fullName evidence="1">Uncharacterized protein</fullName>
    </submittedName>
</protein>
<proteinExistence type="predicted"/>
<dbReference type="RefSeq" id="WP_143115028.1">
    <property type="nucleotide sequence ID" value="NZ_CP067341.1"/>
</dbReference>
<evidence type="ECO:0000313" key="2">
    <source>
        <dbReference type="Proteomes" id="UP000596049"/>
    </source>
</evidence>
<gene>
    <name evidence="1" type="ORF">FJQ98_18380</name>
</gene>
<name>A0ABX7AQJ2_9BACI</name>
<dbReference type="EMBL" id="CP067341">
    <property type="protein sequence ID" value="QQP11178.1"/>
    <property type="molecule type" value="Genomic_DNA"/>
</dbReference>
<evidence type="ECO:0000313" key="1">
    <source>
        <dbReference type="EMBL" id="QQP11178.1"/>
    </source>
</evidence>